<dbReference type="InterPro" id="IPR010093">
    <property type="entry name" value="SinI_DNA-bd"/>
</dbReference>
<keyword evidence="4" id="KW-1185">Reference proteome</keyword>
<dbReference type="GO" id="GO:0003677">
    <property type="term" value="F:DNA binding"/>
    <property type="evidence" value="ECO:0007669"/>
    <property type="project" value="InterPro"/>
</dbReference>
<dbReference type="PANTHER" id="PTHR38431">
    <property type="entry name" value="BLL2305 PROTEIN"/>
    <property type="match status" value="1"/>
</dbReference>
<evidence type="ECO:0000313" key="3">
    <source>
        <dbReference type="EMBL" id="CUH39061.1"/>
    </source>
</evidence>
<sequence length="299" mass="32516">MTDDAFPDHEYLTVKELAVLLRLKDRKVYDLAASGAVPCSRATGKLLFPATEIREWIERAKSGGDWLTTKGSVTRPPILLGSHDPLLDWAIRQSGCGLATYYDGSLDGLDRFVRGDGVAAGVHIHDAKSGDWNVPAVSRAARGLNAVLVSFAIRRRGLVFRSGEPAPSKLSDLVGRRIVPRQPGSGTDTLFRQLAAQEGLDMSALDFADVARTEDGAVEAVRRGEADAAFGIEAGAHSYGLEFLPLIEEQFALLVDRKAWFEPQVRKLISFCGTEPFLARARTYGGYDVQDLGAVVWNS</sequence>
<accession>A0A0M7B9M2</accession>
<dbReference type="SUPFAM" id="SSF53850">
    <property type="entry name" value="Periplasmic binding protein-like II"/>
    <property type="match status" value="1"/>
</dbReference>
<evidence type="ECO:0000259" key="2">
    <source>
        <dbReference type="Pfam" id="PF12728"/>
    </source>
</evidence>
<organism evidence="3 4">
    <name type="scientific">Jannaschia seosinensis</name>
    <dbReference type="NCBI Taxonomy" id="313367"/>
    <lineage>
        <taxon>Bacteria</taxon>
        <taxon>Pseudomonadati</taxon>
        <taxon>Pseudomonadota</taxon>
        <taxon>Alphaproteobacteria</taxon>
        <taxon>Rhodobacterales</taxon>
        <taxon>Roseobacteraceae</taxon>
        <taxon>Jannaschia</taxon>
    </lineage>
</organism>
<dbReference type="RefSeq" id="WP_055663303.1">
    <property type="nucleotide sequence ID" value="NZ_CYPR01000109.1"/>
</dbReference>
<feature type="domain" description="Helix-turn-helix" evidence="2">
    <location>
        <begin position="11"/>
        <end position="59"/>
    </location>
</feature>
<protein>
    <submittedName>
        <fullName evidence="3">Putative molybdopterin biosynthesis protein MoeA/LysR substrate binding-domain-containing protein</fullName>
    </submittedName>
</protein>
<dbReference type="Pfam" id="PF12727">
    <property type="entry name" value="PBP_like"/>
    <property type="match status" value="1"/>
</dbReference>
<dbReference type="Pfam" id="PF12728">
    <property type="entry name" value="HTH_17"/>
    <property type="match status" value="1"/>
</dbReference>
<dbReference type="PANTHER" id="PTHR38431:SF1">
    <property type="entry name" value="BLL2305 PROTEIN"/>
    <property type="match status" value="1"/>
</dbReference>
<reference evidence="3 4" key="1">
    <citation type="submission" date="2015-09" db="EMBL/GenBank/DDBJ databases">
        <authorList>
            <person name="Jackson K.R."/>
            <person name="Lunt B.L."/>
            <person name="Fisher J.N.B."/>
            <person name="Gardner A.V."/>
            <person name="Bailey M.E."/>
            <person name="Deus L.M."/>
            <person name="Earl A.S."/>
            <person name="Gibby P.D."/>
            <person name="Hartmann K.A."/>
            <person name="Liu J.E."/>
            <person name="Manci A.M."/>
            <person name="Nielsen D.A."/>
            <person name="Solomon M.B."/>
            <person name="Breakwell D.P."/>
            <person name="Burnett S.H."/>
            <person name="Grose J.H."/>
        </authorList>
    </citation>
    <scope>NUCLEOTIDE SEQUENCE [LARGE SCALE GENOMIC DNA]</scope>
    <source>
        <strain evidence="3 4">CECT 7799</strain>
    </source>
</reference>
<name>A0A0M7B9M2_9RHOB</name>
<dbReference type="AlphaFoldDB" id="A0A0M7B9M2"/>
<feature type="domain" description="PBP" evidence="1">
    <location>
        <begin position="92"/>
        <end position="272"/>
    </location>
</feature>
<proteinExistence type="predicted"/>
<dbReference type="InterPro" id="IPR041657">
    <property type="entry name" value="HTH_17"/>
</dbReference>
<dbReference type="NCBIfam" id="TIGR01764">
    <property type="entry name" value="excise"/>
    <property type="match status" value="1"/>
</dbReference>
<evidence type="ECO:0000313" key="4">
    <source>
        <dbReference type="Proteomes" id="UP000049455"/>
    </source>
</evidence>
<dbReference type="Proteomes" id="UP000049455">
    <property type="component" value="Unassembled WGS sequence"/>
</dbReference>
<dbReference type="STRING" id="313367.JSE7799_01780"/>
<gene>
    <name evidence="3" type="ORF">JSE7799_01780</name>
</gene>
<dbReference type="InterPro" id="IPR024370">
    <property type="entry name" value="PBP_domain"/>
</dbReference>
<dbReference type="Gene3D" id="3.40.190.10">
    <property type="entry name" value="Periplasmic binding protein-like II"/>
    <property type="match status" value="1"/>
</dbReference>
<evidence type="ECO:0000259" key="1">
    <source>
        <dbReference type="Pfam" id="PF12727"/>
    </source>
</evidence>
<dbReference type="OrthoDB" id="9805928at2"/>
<dbReference type="EMBL" id="CYPR01000109">
    <property type="protein sequence ID" value="CUH39061.1"/>
    <property type="molecule type" value="Genomic_DNA"/>
</dbReference>